<dbReference type="InterPro" id="IPR012340">
    <property type="entry name" value="NA-bd_OB-fold"/>
</dbReference>
<dbReference type="Proteomes" id="UP001500621">
    <property type="component" value="Unassembled WGS sequence"/>
</dbReference>
<gene>
    <name evidence="2" type="ORF">GCM10023226_30390</name>
</gene>
<protein>
    <recommendedName>
        <fullName evidence="1">CSD domain-containing protein</fullName>
    </recommendedName>
</protein>
<dbReference type="Pfam" id="PF00313">
    <property type="entry name" value="CSD"/>
    <property type="match status" value="1"/>
</dbReference>
<evidence type="ECO:0000313" key="2">
    <source>
        <dbReference type="EMBL" id="GAA4690425.1"/>
    </source>
</evidence>
<dbReference type="RefSeq" id="WP_345267347.1">
    <property type="nucleotide sequence ID" value="NZ_BAABIM010000003.1"/>
</dbReference>
<feature type="domain" description="CSD" evidence="1">
    <location>
        <begin position="4"/>
        <end position="57"/>
    </location>
</feature>
<dbReference type="Gene3D" id="2.40.50.140">
    <property type="entry name" value="Nucleic acid-binding proteins"/>
    <property type="match status" value="1"/>
</dbReference>
<evidence type="ECO:0000313" key="3">
    <source>
        <dbReference type="Proteomes" id="UP001500621"/>
    </source>
</evidence>
<proteinExistence type="predicted"/>
<accession>A0ABP8WKA8</accession>
<dbReference type="SUPFAM" id="SSF50249">
    <property type="entry name" value="Nucleic acid-binding proteins"/>
    <property type="match status" value="1"/>
</dbReference>
<reference evidence="3" key="1">
    <citation type="journal article" date="2019" name="Int. J. Syst. Evol. Microbiol.">
        <title>The Global Catalogue of Microorganisms (GCM) 10K type strain sequencing project: providing services to taxonomists for standard genome sequencing and annotation.</title>
        <authorList>
            <consortium name="The Broad Institute Genomics Platform"/>
            <consortium name="The Broad Institute Genome Sequencing Center for Infectious Disease"/>
            <person name="Wu L."/>
            <person name="Ma J."/>
        </authorList>
    </citation>
    <scope>NUCLEOTIDE SEQUENCE [LARGE SCALE GENOMIC DNA]</scope>
    <source>
        <strain evidence="3">JCM 18127</strain>
    </source>
</reference>
<name>A0ABP8WKA8_9ACTN</name>
<keyword evidence="3" id="KW-1185">Reference proteome</keyword>
<sequence>MIATGVVRTWHDDEGWGVIDSPATPAGCWTHFSSVRVDGLATLTVGQDVTFEFESAEQDGYRFRTVGVWPTGQEPKSRTLDEAGSSSAYQSTLTLTFDEPGTV</sequence>
<dbReference type="InterPro" id="IPR002059">
    <property type="entry name" value="CSP_DNA-bd"/>
</dbReference>
<evidence type="ECO:0000259" key="1">
    <source>
        <dbReference type="Pfam" id="PF00313"/>
    </source>
</evidence>
<dbReference type="EMBL" id="BAABIM010000003">
    <property type="protein sequence ID" value="GAA4690425.1"/>
    <property type="molecule type" value="Genomic_DNA"/>
</dbReference>
<organism evidence="2 3">
    <name type="scientific">Nocardioides nanhaiensis</name>
    <dbReference type="NCBI Taxonomy" id="1476871"/>
    <lineage>
        <taxon>Bacteria</taxon>
        <taxon>Bacillati</taxon>
        <taxon>Actinomycetota</taxon>
        <taxon>Actinomycetes</taxon>
        <taxon>Propionibacteriales</taxon>
        <taxon>Nocardioidaceae</taxon>
        <taxon>Nocardioides</taxon>
    </lineage>
</organism>
<comment type="caution">
    <text evidence="2">The sequence shown here is derived from an EMBL/GenBank/DDBJ whole genome shotgun (WGS) entry which is preliminary data.</text>
</comment>